<dbReference type="EMBL" id="RWJN01000084">
    <property type="protein sequence ID" value="TCD67842.1"/>
    <property type="molecule type" value="Genomic_DNA"/>
</dbReference>
<reference evidence="15 16" key="1">
    <citation type="submission" date="2018-11" db="EMBL/GenBank/DDBJ databases">
        <title>Genome assembly of Steccherinum ochraceum LE-BIN_3174, the white-rot fungus of the Steccherinaceae family (The Residual Polyporoid clade, Polyporales, Basidiomycota).</title>
        <authorList>
            <person name="Fedorova T.V."/>
            <person name="Glazunova O.A."/>
            <person name="Landesman E.O."/>
            <person name="Moiseenko K.V."/>
            <person name="Psurtseva N.V."/>
            <person name="Savinova O.S."/>
            <person name="Shakhova N.V."/>
            <person name="Tyazhelova T.V."/>
            <person name="Vasina D.V."/>
        </authorList>
    </citation>
    <scope>NUCLEOTIDE SEQUENCE [LARGE SCALE GENOMIC DNA]</scope>
    <source>
        <strain evidence="15 16">LE-BIN_3174</strain>
    </source>
</reference>
<evidence type="ECO:0000256" key="13">
    <source>
        <dbReference type="PIRSR" id="PIRSR602401-1"/>
    </source>
</evidence>
<dbReference type="GO" id="GO:0020037">
    <property type="term" value="F:heme binding"/>
    <property type="evidence" value="ECO:0007669"/>
    <property type="project" value="InterPro"/>
</dbReference>
<organism evidence="15 16">
    <name type="scientific">Steccherinum ochraceum</name>
    <dbReference type="NCBI Taxonomy" id="92696"/>
    <lineage>
        <taxon>Eukaryota</taxon>
        <taxon>Fungi</taxon>
        <taxon>Dikarya</taxon>
        <taxon>Basidiomycota</taxon>
        <taxon>Agaricomycotina</taxon>
        <taxon>Agaricomycetes</taxon>
        <taxon>Polyporales</taxon>
        <taxon>Steccherinaceae</taxon>
        <taxon>Steccherinum</taxon>
    </lineage>
</organism>
<evidence type="ECO:0000256" key="5">
    <source>
        <dbReference type="ARBA" id="ARBA00022617"/>
    </source>
</evidence>
<comment type="subcellular location">
    <subcellularLocation>
        <location evidence="2">Membrane</location>
    </subcellularLocation>
</comment>
<dbReference type="InterPro" id="IPR036396">
    <property type="entry name" value="Cyt_P450_sf"/>
</dbReference>
<dbReference type="InterPro" id="IPR001128">
    <property type="entry name" value="Cyt_P450"/>
</dbReference>
<dbReference type="AlphaFoldDB" id="A0A4R0RL24"/>
<evidence type="ECO:0000256" key="4">
    <source>
        <dbReference type="ARBA" id="ARBA00010617"/>
    </source>
</evidence>
<evidence type="ECO:0000256" key="8">
    <source>
        <dbReference type="ARBA" id="ARBA00022989"/>
    </source>
</evidence>
<keyword evidence="5 13" id="KW-0349">Heme</keyword>
<comment type="similarity">
    <text evidence="4 14">Belongs to the cytochrome P450 family.</text>
</comment>
<dbReference type="SUPFAM" id="SSF48264">
    <property type="entry name" value="Cytochrome P450"/>
    <property type="match status" value="1"/>
</dbReference>
<evidence type="ECO:0000256" key="10">
    <source>
        <dbReference type="ARBA" id="ARBA00023004"/>
    </source>
</evidence>
<evidence type="ECO:0000256" key="14">
    <source>
        <dbReference type="RuleBase" id="RU000461"/>
    </source>
</evidence>
<evidence type="ECO:0000256" key="6">
    <source>
        <dbReference type="ARBA" id="ARBA00022692"/>
    </source>
</evidence>
<dbReference type="PANTHER" id="PTHR46300">
    <property type="entry name" value="P450, PUTATIVE (EUROFUNG)-RELATED-RELATED"/>
    <property type="match status" value="1"/>
</dbReference>
<dbReference type="InterPro" id="IPR017972">
    <property type="entry name" value="Cyt_P450_CS"/>
</dbReference>
<keyword evidence="6" id="KW-0812">Transmembrane</keyword>
<evidence type="ECO:0000313" key="16">
    <source>
        <dbReference type="Proteomes" id="UP000292702"/>
    </source>
</evidence>
<dbReference type="OrthoDB" id="2789670at2759"/>
<keyword evidence="11 14" id="KW-0503">Monooxygenase</keyword>
<evidence type="ECO:0008006" key="17">
    <source>
        <dbReference type="Google" id="ProtNLM"/>
    </source>
</evidence>
<evidence type="ECO:0000256" key="11">
    <source>
        <dbReference type="ARBA" id="ARBA00023033"/>
    </source>
</evidence>
<keyword evidence="9 14" id="KW-0560">Oxidoreductase</keyword>
<protein>
    <recommendedName>
        <fullName evidence="17">Cytochrome P450</fullName>
    </recommendedName>
</protein>
<evidence type="ECO:0000256" key="12">
    <source>
        <dbReference type="ARBA" id="ARBA00023136"/>
    </source>
</evidence>
<dbReference type="PROSITE" id="PS00086">
    <property type="entry name" value="CYTOCHROME_P450"/>
    <property type="match status" value="1"/>
</dbReference>
<keyword evidence="16" id="KW-1185">Reference proteome</keyword>
<comment type="cofactor">
    <cofactor evidence="1 13">
        <name>heme</name>
        <dbReference type="ChEBI" id="CHEBI:30413"/>
    </cofactor>
</comment>
<sequence>MFRSFEKFIQTYGPVVSLRRGINVQILIGSYQAAMDIMQKHGSDLADRPFAVSANVILSGETERAVLAWHLLENGVAFVSTAVKYVLDILRDPDNHLAHARKYAASVILTLTYGKMTPTSYDDPEVVSINRGVARLMGVLKGIPWPVDKYPILRFFPLAHVRMLRKYREDEIRLFTRQVETVRQGMIDHTVYPVNFTVYLLEHQKELQLTDADVAYLAGSMFGAGSDTVQAEIDAVVGHDRVPNFEDMKSLPFTAAFALEVHRWRPIFPMSINHRALKDVVWNGYVIPAGATVTGIAWSILHDPDVFPDPEEFKPSRWLASDGRLREDLKHFDFGFGRRVCPGVHVAERSLQMATAQLLWACSISQDPTNPIDTSGFMDSPVAHPLPFKAKFTPRIENVQRIIESD</sequence>
<evidence type="ECO:0000256" key="7">
    <source>
        <dbReference type="ARBA" id="ARBA00022723"/>
    </source>
</evidence>
<dbReference type="Proteomes" id="UP000292702">
    <property type="component" value="Unassembled WGS sequence"/>
</dbReference>
<dbReference type="Gene3D" id="1.10.630.10">
    <property type="entry name" value="Cytochrome P450"/>
    <property type="match status" value="2"/>
</dbReference>
<accession>A0A4R0RL24</accession>
<dbReference type="InterPro" id="IPR002401">
    <property type="entry name" value="Cyt_P450_E_grp-I"/>
</dbReference>
<evidence type="ECO:0000313" key="15">
    <source>
        <dbReference type="EMBL" id="TCD67842.1"/>
    </source>
</evidence>
<dbReference type="InterPro" id="IPR050364">
    <property type="entry name" value="Cytochrome_P450_fung"/>
</dbReference>
<proteinExistence type="inferred from homology"/>
<dbReference type="GO" id="GO:0004497">
    <property type="term" value="F:monooxygenase activity"/>
    <property type="evidence" value="ECO:0007669"/>
    <property type="project" value="UniProtKB-KW"/>
</dbReference>
<dbReference type="GO" id="GO:0016705">
    <property type="term" value="F:oxidoreductase activity, acting on paired donors, with incorporation or reduction of molecular oxygen"/>
    <property type="evidence" value="ECO:0007669"/>
    <property type="project" value="InterPro"/>
</dbReference>
<comment type="caution">
    <text evidence="15">The sequence shown here is derived from an EMBL/GenBank/DDBJ whole genome shotgun (WGS) entry which is preliminary data.</text>
</comment>
<keyword evidence="12" id="KW-0472">Membrane</keyword>
<evidence type="ECO:0000256" key="9">
    <source>
        <dbReference type="ARBA" id="ARBA00023002"/>
    </source>
</evidence>
<keyword evidence="7 13" id="KW-0479">Metal-binding</keyword>
<gene>
    <name evidence="15" type="ORF">EIP91_011904</name>
</gene>
<evidence type="ECO:0000256" key="1">
    <source>
        <dbReference type="ARBA" id="ARBA00001971"/>
    </source>
</evidence>
<keyword evidence="8" id="KW-1133">Transmembrane helix</keyword>
<dbReference type="GO" id="GO:0016020">
    <property type="term" value="C:membrane"/>
    <property type="evidence" value="ECO:0007669"/>
    <property type="project" value="UniProtKB-SubCell"/>
</dbReference>
<name>A0A4R0RL24_9APHY</name>
<dbReference type="PRINTS" id="PR00463">
    <property type="entry name" value="EP450I"/>
</dbReference>
<feature type="binding site" description="axial binding residue" evidence="13">
    <location>
        <position position="341"/>
    </location>
    <ligand>
        <name>heme</name>
        <dbReference type="ChEBI" id="CHEBI:30413"/>
    </ligand>
    <ligandPart>
        <name>Fe</name>
        <dbReference type="ChEBI" id="CHEBI:18248"/>
    </ligandPart>
</feature>
<dbReference type="Pfam" id="PF00067">
    <property type="entry name" value="p450"/>
    <property type="match status" value="1"/>
</dbReference>
<evidence type="ECO:0000256" key="3">
    <source>
        <dbReference type="ARBA" id="ARBA00005179"/>
    </source>
</evidence>
<dbReference type="PANTHER" id="PTHR46300:SF1">
    <property type="entry name" value="P450, PUTATIVE (EUROFUNG)-RELATED"/>
    <property type="match status" value="1"/>
</dbReference>
<dbReference type="GO" id="GO:0005506">
    <property type="term" value="F:iron ion binding"/>
    <property type="evidence" value="ECO:0007669"/>
    <property type="project" value="InterPro"/>
</dbReference>
<keyword evidence="10 13" id="KW-0408">Iron</keyword>
<dbReference type="STRING" id="92696.A0A4R0RL24"/>
<evidence type="ECO:0000256" key="2">
    <source>
        <dbReference type="ARBA" id="ARBA00004370"/>
    </source>
</evidence>
<comment type="pathway">
    <text evidence="3">Secondary metabolite biosynthesis.</text>
</comment>